<dbReference type="PROSITE" id="PS51318">
    <property type="entry name" value="TAT"/>
    <property type="match status" value="1"/>
</dbReference>
<evidence type="ECO:0000259" key="2">
    <source>
        <dbReference type="Pfam" id="PF01408"/>
    </source>
</evidence>
<dbReference type="Proteomes" id="UP000323917">
    <property type="component" value="Chromosome"/>
</dbReference>
<dbReference type="AlphaFoldDB" id="A0A5B9QJ50"/>
<reference evidence="4 5" key="1">
    <citation type="submission" date="2019-08" db="EMBL/GenBank/DDBJ databases">
        <title>Deep-cultivation of Planctomycetes and their phenomic and genomic characterization uncovers novel biology.</title>
        <authorList>
            <person name="Wiegand S."/>
            <person name="Jogler M."/>
            <person name="Boedeker C."/>
            <person name="Pinto D."/>
            <person name="Vollmers J."/>
            <person name="Rivas-Marin E."/>
            <person name="Kohn T."/>
            <person name="Peeters S.H."/>
            <person name="Heuer A."/>
            <person name="Rast P."/>
            <person name="Oberbeckmann S."/>
            <person name="Bunk B."/>
            <person name="Jeske O."/>
            <person name="Meyerdierks A."/>
            <person name="Storesund J.E."/>
            <person name="Kallscheuer N."/>
            <person name="Luecker S."/>
            <person name="Lage O.M."/>
            <person name="Pohl T."/>
            <person name="Merkel B.J."/>
            <person name="Hornburger P."/>
            <person name="Mueller R.-W."/>
            <person name="Bruemmer F."/>
            <person name="Labrenz M."/>
            <person name="Spormann A.M."/>
            <person name="Op den Camp H."/>
            <person name="Overmann J."/>
            <person name="Amann R."/>
            <person name="Jetten M.S.M."/>
            <person name="Mascher T."/>
            <person name="Medema M.H."/>
            <person name="Devos D.P."/>
            <person name="Kaster A.-K."/>
            <person name="Ovreas L."/>
            <person name="Rohde M."/>
            <person name="Galperin M.Y."/>
            <person name="Jogler C."/>
        </authorList>
    </citation>
    <scope>NUCLEOTIDE SEQUENCE [LARGE SCALE GENOMIC DNA]</scope>
    <source>
        <strain evidence="4 5">Pr1d</strain>
    </source>
</reference>
<evidence type="ECO:0000256" key="1">
    <source>
        <dbReference type="SAM" id="MobiDB-lite"/>
    </source>
</evidence>
<feature type="region of interest" description="Disordered" evidence="1">
    <location>
        <begin position="1"/>
        <end position="21"/>
    </location>
</feature>
<feature type="domain" description="Gfo/Idh/MocA-like oxidoreductase N-terminal" evidence="2">
    <location>
        <begin position="59"/>
        <end position="176"/>
    </location>
</feature>
<dbReference type="Pfam" id="PF19051">
    <property type="entry name" value="GFO_IDH_MocA_C2"/>
    <property type="match status" value="1"/>
</dbReference>
<keyword evidence="4" id="KW-0326">Glycosidase</keyword>
<protein>
    <submittedName>
        <fullName evidence="4">Glycosyl hydrolase family 109 protein 1</fullName>
        <ecNumber evidence="4">3.2.1.-</ecNumber>
    </submittedName>
</protein>
<organism evidence="4 5">
    <name type="scientific">Bythopirellula goksoeyrii</name>
    <dbReference type="NCBI Taxonomy" id="1400387"/>
    <lineage>
        <taxon>Bacteria</taxon>
        <taxon>Pseudomonadati</taxon>
        <taxon>Planctomycetota</taxon>
        <taxon>Planctomycetia</taxon>
        <taxon>Pirellulales</taxon>
        <taxon>Lacipirellulaceae</taxon>
        <taxon>Bythopirellula</taxon>
    </lineage>
</organism>
<sequence length="513" mass="55596">MIEVNTNRPINSSPLAPGKPDLMRTTTRRYFLQQGALVGGALALGSRAFGATSANEQVNLGVIGLGWRGGQLIDAFGRVPGVKIAAICDPDSSLVDEWSAKVPDAQTFSDLRGLLDLAEIDAVAIATCNHWHCLAALWAMEAGKHVYVEKPLCNAHWEGVQVVNATDRYKKICQIGTQQRSAPFLGELKQLLHEEKLLGPIEWVRVNRFGVRASIGKREAPLAPPATLDYNLWLGPAEDQPIYREKWHYDWHWDWNTGAGEMGNWGVHILDDVRNNVFQDSVAFPQRAIAAGGRFGWHDAGNTPNVHFALLDTGTIPVVIALTNLPDKPGSESAPKCPGPGSGYIAYCEGGRLEGQRGKAQFFDSEGKLIKEFSGNDGMGAHQVNFIEAIRNNSPDSLNGPVNEGHHSTAWCTLANYAYRAAQETATSDSTDPSVLVEQLGADARLSAAAATILEQLSQVAANNQQGIDALELTLGPVLTFDSASEQFTGEHAEVANQYLRTLGRGEFVVKEV</sequence>
<dbReference type="Gene3D" id="3.40.50.720">
    <property type="entry name" value="NAD(P)-binding Rossmann-like Domain"/>
    <property type="match status" value="1"/>
</dbReference>
<dbReference type="InterPro" id="IPR000683">
    <property type="entry name" value="Gfo/Idh/MocA-like_OxRdtase_N"/>
</dbReference>
<dbReference type="InterPro" id="IPR036291">
    <property type="entry name" value="NAD(P)-bd_dom_sf"/>
</dbReference>
<accession>A0A5B9QJ50</accession>
<dbReference type="InterPro" id="IPR006311">
    <property type="entry name" value="TAT_signal"/>
</dbReference>
<dbReference type="InterPro" id="IPR050463">
    <property type="entry name" value="Gfo/Idh/MocA_oxidrdct_glycsds"/>
</dbReference>
<evidence type="ECO:0000259" key="3">
    <source>
        <dbReference type="Pfam" id="PF19051"/>
    </source>
</evidence>
<dbReference type="Pfam" id="PF01408">
    <property type="entry name" value="GFO_IDH_MocA"/>
    <property type="match status" value="1"/>
</dbReference>
<evidence type="ECO:0000313" key="5">
    <source>
        <dbReference type="Proteomes" id="UP000323917"/>
    </source>
</evidence>
<keyword evidence="5" id="KW-1185">Reference proteome</keyword>
<keyword evidence="4" id="KW-0378">Hydrolase</keyword>
<name>A0A5B9QJ50_9BACT</name>
<dbReference type="PANTHER" id="PTHR43818:SF5">
    <property type="entry name" value="OXIDOREDUCTASE FAMILY PROTEIN"/>
    <property type="match status" value="1"/>
</dbReference>
<proteinExistence type="predicted"/>
<dbReference type="EC" id="3.2.1.-" evidence="4"/>
<dbReference type="InterPro" id="IPR043906">
    <property type="entry name" value="Gfo/Idh/MocA_OxRdtase_bact_C"/>
</dbReference>
<gene>
    <name evidence="4" type="ORF">Pr1d_50890</name>
</gene>
<dbReference type="EMBL" id="CP042913">
    <property type="protein sequence ID" value="QEG37742.1"/>
    <property type="molecule type" value="Genomic_DNA"/>
</dbReference>
<dbReference type="PANTHER" id="PTHR43818">
    <property type="entry name" value="BCDNA.GH03377"/>
    <property type="match status" value="1"/>
</dbReference>
<dbReference type="GO" id="GO:0016798">
    <property type="term" value="F:hydrolase activity, acting on glycosyl bonds"/>
    <property type="evidence" value="ECO:0007669"/>
    <property type="project" value="UniProtKB-KW"/>
</dbReference>
<dbReference type="GO" id="GO:0000166">
    <property type="term" value="F:nucleotide binding"/>
    <property type="evidence" value="ECO:0007669"/>
    <property type="project" value="InterPro"/>
</dbReference>
<dbReference type="Gene3D" id="3.30.360.10">
    <property type="entry name" value="Dihydrodipicolinate Reductase, domain 2"/>
    <property type="match status" value="1"/>
</dbReference>
<feature type="domain" description="Gfo/Idh/MocA-like oxidoreductase bacterial type C-terminal" evidence="3">
    <location>
        <begin position="222"/>
        <end position="279"/>
    </location>
</feature>
<evidence type="ECO:0000313" key="4">
    <source>
        <dbReference type="EMBL" id="QEG37742.1"/>
    </source>
</evidence>
<feature type="compositionally biased region" description="Polar residues" evidence="1">
    <location>
        <begin position="1"/>
        <end position="14"/>
    </location>
</feature>
<dbReference type="SUPFAM" id="SSF51735">
    <property type="entry name" value="NAD(P)-binding Rossmann-fold domains"/>
    <property type="match status" value="1"/>
</dbReference>
<dbReference type="SUPFAM" id="SSF55347">
    <property type="entry name" value="Glyceraldehyde-3-phosphate dehydrogenase-like, C-terminal domain"/>
    <property type="match status" value="1"/>
</dbReference>
<dbReference type="KEGG" id="bgok:Pr1d_50890"/>